<keyword evidence="3 6" id="KW-0378">Hydrolase</keyword>
<keyword evidence="4" id="KW-0146">Chitin degradation</keyword>
<feature type="domain" description="GH18" evidence="9">
    <location>
        <begin position="34"/>
        <end position="400"/>
    </location>
</feature>
<dbReference type="EMBL" id="CP136521">
    <property type="protein sequence ID" value="WOD44671.1"/>
    <property type="molecule type" value="Genomic_DNA"/>
</dbReference>
<evidence type="ECO:0000256" key="6">
    <source>
        <dbReference type="RuleBase" id="RU000489"/>
    </source>
</evidence>
<evidence type="ECO:0000256" key="1">
    <source>
        <dbReference type="ARBA" id="ARBA00000822"/>
    </source>
</evidence>
<dbReference type="PANTHER" id="PTHR11177:SF317">
    <property type="entry name" value="CHITINASE 12-RELATED"/>
    <property type="match status" value="1"/>
</dbReference>
<dbReference type="GO" id="GO:0006032">
    <property type="term" value="P:chitin catabolic process"/>
    <property type="evidence" value="ECO:0007669"/>
    <property type="project" value="UniProtKB-KW"/>
</dbReference>
<keyword evidence="4" id="KW-0119">Carbohydrate metabolism</keyword>
<dbReference type="EC" id="3.2.1.14" evidence="2"/>
<dbReference type="SUPFAM" id="SSF51445">
    <property type="entry name" value="(Trans)glycosidases"/>
    <property type="match status" value="1"/>
</dbReference>
<keyword evidence="5 6" id="KW-0326">Glycosidase</keyword>
<feature type="signal peptide" evidence="8">
    <location>
        <begin position="1"/>
        <end position="22"/>
    </location>
</feature>
<dbReference type="RefSeq" id="WP_316984334.1">
    <property type="nucleotide sequence ID" value="NZ_CP136521.1"/>
</dbReference>
<keyword evidence="11" id="KW-1185">Reference proteome</keyword>
<dbReference type="Pfam" id="PF00704">
    <property type="entry name" value="Glyco_hydro_18"/>
    <property type="match status" value="1"/>
</dbReference>
<protein>
    <recommendedName>
        <fullName evidence="2">chitinase</fullName>
        <ecNumber evidence="2">3.2.1.14</ecNumber>
    </recommendedName>
</protein>
<dbReference type="GO" id="GO:0005975">
    <property type="term" value="P:carbohydrate metabolic process"/>
    <property type="evidence" value="ECO:0007669"/>
    <property type="project" value="InterPro"/>
</dbReference>
<dbReference type="InterPro" id="IPR001223">
    <property type="entry name" value="Glyco_hydro18_cat"/>
</dbReference>
<sequence length="402" mass="46020">MKLIKYSIVFILSLSTSSINTKAVLDENQTEKPIAVMAYYVPEKDYKPETLPLNQLTHIIFSFTKVIDNEMKFNNDSYGEKLRQLVAQRKKHPNLKVMVACGGWAAKGFSDMAHTAETRNKFVESVVRFNKKYDLDGIDIDWEYPGIPAGNTKARPEDKQNFTLLMKELRKALNTLERTQTLTFASAGWKRYYNNIELNEVMKYVDFMNIMTYDQVSGNAPFTGHHTALGWIKTENLKDLLTADFYTEMQKRSAEHDTEYEPNSTEMIVDYCISKGVKPEQIVIGAAFYGKAWKGVSSMNNGLYQANKGAFATIVYRDIREKFESDKNYKRYWDSVAKAPYLFNASDSIFITFDDTVSVKLKTKYAKKEKLGGIMFWQLGQDVKEKSSLLNAIYTASKSSSE</sequence>
<dbReference type="SUPFAM" id="SSF54556">
    <property type="entry name" value="Chitinase insertion domain"/>
    <property type="match status" value="1"/>
</dbReference>
<dbReference type="PROSITE" id="PS01095">
    <property type="entry name" value="GH18_1"/>
    <property type="match status" value="1"/>
</dbReference>
<organism evidence="10 11">
    <name type="scientific">Hwangdonia lutea</name>
    <dbReference type="NCBI Taxonomy" id="3075823"/>
    <lineage>
        <taxon>Bacteria</taxon>
        <taxon>Pseudomonadati</taxon>
        <taxon>Bacteroidota</taxon>
        <taxon>Flavobacteriia</taxon>
        <taxon>Flavobacteriales</taxon>
        <taxon>Flavobacteriaceae</taxon>
        <taxon>Hwangdonia</taxon>
    </lineage>
</organism>
<dbReference type="Gene3D" id="3.20.20.80">
    <property type="entry name" value="Glycosidases"/>
    <property type="match status" value="1"/>
</dbReference>
<gene>
    <name evidence="10" type="ORF">RNZ46_05280</name>
</gene>
<evidence type="ECO:0000259" key="9">
    <source>
        <dbReference type="PROSITE" id="PS51910"/>
    </source>
</evidence>
<dbReference type="CDD" id="cd06548">
    <property type="entry name" value="GH18_chitinase"/>
    <property type="match status" value="1"/>
</dbReference>
<feature type="chain" id="PRO_5041679294" description="chitinase" evidence="8">
    <location>
        <begin position="23"/>
        <end position="402"/>
    </location>
</feature>
<evidence type="ECO:0000313" key="10">
    <source>
        <dbReference type="EMBL" id="WOD44671.1"/>
    </source>
</evidence>
<dbReference type="KEGG" id="hws:RNZ46_05280"/>
<keyword evidence="4" id="KW-0624">Polysaccharide degradation</keyword>
<dbReference type="SMART" id="SM00636">
    <property type="entry name" value="Glyco_18"/>
    <property type="match status" value="1"/>
</dbReference>
<dbReference type="Proteomes" id="UP001302486">
    <property type="component" value="Chromosome"/>
</dbReference>
<dbReference type="InterPro" id="IPR017853">
    <property type="entry name" value="GH"/>
</dbReference>
<evidence type="ECO:0000256" key="2">
    <source>
        <dbReference type="ARBA" id="ARBA00012729"/>
    </source>
</evidence>
<name>A0AA97HR72_9FLAO</name>
<dbReference type="InterPro" id="IPR001579">
    <property type="entry name" value="Glyco_hydro_18_chit_AS"/>
</dbReference>
<dbReference type="InterPro" id="IPR011583">
    <property type="entry name" value="Chitinase_II/V-like_cat"/>
</dbReference>
<dbReference type="GO" id="GO:0008061">
    <property type="term" value="F:chitin binding"/>
    <property type="evidence" value="ECO:0007669"/>
    <property type="project" value="InterPro"/>
</dbReference>
<evidence type="ECO:0000256" key="4">
    <source>
        <dbReference type="ARBA" id="ARBA00023024"/>
    </source>
</evidence>
<dbReference type="PROSITE" id="PS51910">
    <property type="entry name" value="GH18_2"/>
    <property type="match status" value="1"/>
</dbReference>
<dbReference type="AlphaFoldDB" id="A0AA97HR72"/>
<evidence type="ECO:0000256" key="7">
    <source>
        <dbReference type="RuleBase" id="RU004453"/>
    </source>
</evidence>
<dbReference type="InterPro" id="IPR029070">
    <property type="entry name" value="Chitinase_insertion_sf"/>
</dbReference>
<dbReference type="InterPro" id="IPR050314">
    <property type="entry name" value="Glycosyl_Hydrlase_18"/>
</dbReference>
<comment type="similarity">
    <text evidence="7">Belongs to the glycosyl hydrolase 18 family.</text>
</comment>
<evidence type="ECO:0000256" key="3">
    <source>
        <dbReference type="ARBA" id="ARBA00022801"/>
    </source>
</evidence>
<evidence type="ECO:0000256" key="5">
    <source>
        <dbReference type="ARBA" id="ARBA00023295"/>
    </source>
</evidence>
<evidence type="ECO:0000313" key="11">
    <source>
        <dbReference type="Proteomes" id="UP001302486"/>
    </source>
</evidence>
<accession>A0AA97HR72</accession>
<reference evidence="11" key="1">
    <citation type="submission" date="2024-06" db="EMBL/GenBank/DDBJ databases">
        <title>Hwangdonia haimaensis gen. nov., sp. nov., a member of the family Flavobacteriaceae isolated from the haima cold seep.</title>
        <authorList>
            <person name="Li J."/>
        </authorList>
    </citation>
    <scope>NUCLEOTIDE SEQUENCE [LARGE SCALE GENOMIC DNA]</scope>
    <source>
        <strain evidence="11">SCSIO 19198</strain>
    </source>
</reference>
<keyword evidence="8" id="KW-0732">Signal</keyword>
<proteinExistence type="inferred from homology"/>
<dbReference type="Gene3D" id="3.10.50.10">
    <property type="match status" value="1"/>
</dbReference>
<evidence type="ECO:0000256" key="8">
    <source>
        <dbReference type="SAM" id="SignalP"/>
    </source>
</evidence>
<dbReference type="PANTHER" id="PTHR11177">
    <property type="entry name" value="CHITINASE"/>
    <property type="match status" value="1"/>
</dbReference>
<dbReference type="GO" id="GO:0008843">
    <property type="term" value="F:endochitinase activity"/>
    <property type="evidence" value="ECO:0007669"/>
    <property type="project" value="UniProtKB-EC"/>
</dbReference>
<comment type="catalytic activity">
    <reaction evidence="1">
        <text>Random endo-hydrolysis of N-acetyl-beta-D-glucosaminide (1-&gt;4)-beta-linkages in chitin and chitodextrins.</text>
        <dbReference type="EC" id="3.2.1.14"/>
    </reaction>
</comment>